<dbReference type="PANTHER" id="PTHR12792:SF0">
    <property type="entry name" value="SEPARIN"/>
    <property type="match status" value="1"/>
</dbReference>
<dbReference type="GO" id="GO:0004197">
    <property type="term" value="F:cysteine-type endopeptidase activity"/>
    <property type="evidence" value="ECO:0007669"/>
    <property type="project" value="InterPro"/>
</dbReference>
<gene>
    <name evidence="3" type="ORF">IFM89_000504</name>
</gene>
<dbReference type="EMBL" id="JADFTS010000008">
    <property type="protein sequence ID" value="KAF9590959.1"/>
    <property type="molecule type" value="Genomic_DNA"/>
</dbReference>
<dbReference type="InterPro" id="IPR056932">
    <property type="entry name" value="TPR_ESP1_2nd"/>
</dbReference>
<organism evidence="3 4">
    <name type="scientific">Coptis chinensis</name>
    <dbReference type="NCBI Taxonomy" id="261450"/>
    <lineage>
        <taxon>Eukaryota</taxon>
        <taxon>Viridiplantae</taxon>
        <taxon>Streptophyta</taxon>
        <taxon>Embryophyta</taxon>
        <taxon>Tracheophyta</taxon>
        <taxon>Spermatophyta</taxon>
        <taxon>Magnoliopsida</taxon>
        <taxon>Ranunculales</taxon>
        <taxon>Ranunculaceae</taxon>
        <taxon>Coptidoideae</taxon>
        <taxon>Coptis</taxon>
    </lineage>
</organism>
<dbReference type="GO" id="GO:0005737">
    <property type="term" value="C:cytoplasm"/>
    <property type="evidence" value="ECO:0007669"/>
    <property type="project" value="TreeGrafter"/>
</dbReference>
<comment type="caution">
    <text evidence="3">The sequence shown here is derived from an EMBL/GenBank/DDBJ whole genome shotgun (WGS) entry which is preliminary data.</text>
</comment>
<dbReference type="GO" id="GO:0072686">
    <property type="term" value="C:mitotic spindle"/>
    <property type="evidence" value="ECO:0007669"/>
    <property type="project" value="TreeGrafter"/>
</dbReference>
<feature type="domain" description="Separase-like second TPR repeats region" evidence="2">
    <location>
        <begin position="87"/>
        <end position="233"/>
    </location>
</feature>
<dbReference type="Pfam" id="PF25113">
    <property type="entry name" value="TPR_ESP1_2nd"/>
    <property type="match status" value="1"/>
</dbReference>
<sequence>MINLQRKQLVVCYEIWGKYIDAEVEGLFILDALSCNNLKKKGERSLLPDLGNNEDTQLASLVVEIVIRIVKCSFKSKRKEDGVYRRVLVGVEGSVNECVDIVDYCLRKCRFASIEYCKDVGSSLHKIASDFSKVLVPVDSILRLYAVGMCFMETNFHLSCNKSESSVTNSLLQLSTGSADLLYLADVLHRLETYFHKCSRSCKSEQARSSFPSYLNALAFVCHPLAEIVNKASQLILAEEKFNPLSTKLMFILDAFQQFCDAFFICCSCTSEKEREKFRESRNTLLYVAIAAFTISLRTDKNLEKSVRHIDCIFSSCWILLKEMKFLIASLYNIGANLYNNKQNEAGFILYCKHIGYALKLWSSINWSVDAHSELETGNAIQLLYCTADLLSMKGWFHFQYDLYKLIIIFLKRKGVPFEKCLAMLWANRRLTHALCTTPIHEDVVSSFAQHFDDRSNTVDGHSNPGSPLGSNVTVDEVKEAALALISGNKTNSNFLAGYLYHDLCERLFSSGHLIEALSFGRESLRLCFKLLQRKFICTFGKQPQRTSEFGETGPKYAFDHAQLEVFGSVATEAWPHIRSWNLEQCNLTQWNVFQCYLERILQVGAVHEALGNASAAVALLVQGKSISSTKGLPVFRLAFAYALENSGGNYFLQPMPIDPGSSIDQRIGDLTKICSPGIQRTSLNDSFSSDPGFYRSALKKLNSSEREVSFSFDDDTSQLDSRVQCPQEVDTEGSHLILKSKKSKKA</sequence>
<evidence type="ECO:0000313" key="3">
    <source>
        <dbReference type="EMBL" id="KAF9590959.1"/>
    </source>
</evidence>
<evidence type="ECO:0000313" key="4">
    <source>
        <dbReference type="Proteomes" id="UP000631114"/>
    </source>
</evidence>
<dbReference type="PANTHER" id="PTHR12792">
    <property type="entry name" value="EXTRA SPINDLE POLES 1-RELATED"/>
    <property type="match status" value="1"/>
</dbReference>
<keyword evidence="4" id="KW-1185">Reference proteome</keyword>
<dbReference type="OrthoDB" id="10255632at2759"/>
<dbReference type="GO" id="GO:0051307">
    <property type="term" value="P:meiotic chromosome separation"/>
    <property type="evidence" value="ECO:0007669"/>
    <property type="project" value="TreeGrafter"/>
</dbReference>
<dbReference type="AlphaFoldDB" id="A0A835H2A4"/>
<evidence type="ECO:0000259" key="2">
    <source>
        <dbReference type="Pfam" id="PF25113"/>
    </source>
</evidence>
<feature type="region of interest" description="Disordered" evidence="1">
    <location>
        <begin position="713"/>
        <end position="747"/>
    </location>
</feature>
<proteinExistence type="predicted"/>
<reference evidence="3 4" key="1">
    <citation type="submission" date="2020-10" db="EMBL/GenBank/DDBJ databases">
        <title>The Coptis chinensis genome and diversification of protoberbering-type alkaloids.</title>
        <authorList>
            <person name="Wang B."/>
            <person name="Shu S."/>
            <person name="Song C."/>
            <person name="Liu Y."/>
        </authorList>
    </citation>
    <scope>NUCLEOTIDE SEQUENCE [LARGE SCALE GENOMIC DNA]</scope>
    <source>
        <strain evidence="3">HL-2020</strain>
        <tissue evidence="3">Leaf</tissue>
    </source>
</reference>
<dbReference type="Proteomes" id="UP000631114">
    <property type="component" value="Unassembled WGS sequence"/>
</dbReference>
<protein>
    <recommendedName>
        <fullName evidence="2">Separase-like second TPR repeats region domain-containing protein</fullName>
    </recommendedName>
</protein>
<dbReference type="InterPro" id="IPR005314">
    <property type="entry name" value="Peptidase_C50"/>
</dbReference>
<name>A0A835H2A4_9MAGN</name>
<accession>A0A835H2A4</accession>
<dbReference type="GO" id="GO:0005634">
    <property type="term" value="C:nucleus"/>
    <property type="evidence" value="ECO:0007669"/>
    <property type="project" value="InterPro"/>
</dbReference>
<dbReference type="GO" id="GO:0006508">
    <property type="term" value="P:proteolysis"/>
    <property type="evidence" value="ECO:0007669"/>
    <property type="project" value="InterPro"/>
</dbReference>
<evidence type="ECO:0000256" key="1">
    <source>
        <dbReference type="SAM" id="MobiDB-lite"/>
    </source>
</evidence>